<dbReference type="HOGENOM" id="CLU_2811622_0_0_1"/>
<accession>H2Z3J3</accession>
<proteinExistence type="predicted"/>
<organism evidence="1 2">
    <name type="scientific">Ciona savignyi</name>
    <name type="common">Pacific transparent sea squirt</name>
    <dbReference type="NCBI Taxonomy" id="51511"/>
    <lineage>
        <taxon>Eukaryota</taxon>
        <taxon>Metazoa</taxon>
        <taxon>Chordata</taxon>
        <taxon>Tunicata</taxon>
        <taxon>Ascidiacea</taxon>
        <taxon>Phlebobranchia</taxon>
        <taxon>Cionidae</taxon>
        <taxon>Ciona</taxon>
    </lineage>
</organism>
<dbReference type="AlphaFoldDB" id="H2Z3J3"/>
<dbReference type="Ensembl" id="ENSCSAVT00000012295.1">
    <property type="protein sequence ID" value="ENSCSAVP00000012155.1"/>
    <property type="gene ID" value="ENSCSAVG00000007150.1"/>
</dbReference>
<evidence type="ECO:0000313" key="1">
    <source>
        <dbReference type="Ensembl" id="ENSCSAVP00000012155.1"/>
    </source>
</evidence>
<reference evidence="2" key="1">
    <citation type="submission" date="2003-08" db="EMBL/GenBank/DDBJ databases">
        <authorList>
            <person name="Birren B."/>
            <person name="Nusbaum C."/>
            <person name="Abebe A."/>
            <person name="Abouelleil A."/>
            <person name="Adekoya E."/>
            <person name="Ait-zahra M."/>
            <person name="Allen N."/>
            <person name="Allen T."/>
            <person name="An P."/>
            <person name="Anderson M."/>
            <person name="Anderson S."/>
            <person name="Arachchi H."/>
            <person name="Armbruster J."/>
            <person name="Bachantsang P."/>
            <person name="Baldwin J."/>
            <person name="Barry A."/>
            <person name="Bayul T."/>
            <person name="Blitshsteyn B."/>
            <person name="Bloom T."/>
            <person name="Blye J."/>
            <person name="Boguslavskiy L."/>
            <person name="Borowsky M."/>
            <person name="Boukhgalter B."/>
            <person name="Brunache A."/>
            <person name="Butler J."/>
            <person name="Calixte N."/>
            <person name="Calvo S."/>
            <person name="Camarata J."/>
            <person name="Campo K."/>
            <person name="Chang J."/>
            <person name="Cheshatsang Y."/>
            <person name="Citroen M."/>
            <person name="Collymore A."/>
            <person name="Considine T."/>
            <person name="Cook A."/>
            <person name="Cooke P."/>
            <person name="Corum B."/>
            <person name="Cuomo C."/>
            <person name="David R."/>
            <person name="Dawoe T."/>
            <person name="Degray S."/>
            <person name="Dodge S."/>
            <person name="Dooley K."/>
            <person name="Dorje P."/>
            <person name="Dorjee K."/>
            <person name="Dorris L."/>
            <person name="Duffey N."/>
            <person name="Dupes A."/>
            <person name="Elkins T."/>
            <person name="Engels R."/>
            <person name="Erickson J."/>
            <person name="Farina A."/>
            <person name="Faro S."/>
            <person name="Ferreira P."/>
            <person name="Fischer H."/>
            <person name="Fitzgerald M."/>
            <person name="Foley K."/>
            <person name="Gage D."/>
            <person name="Galagan J."/>
            <person name="Gearin G."/>
            <person name="Gnerre S."/>
            <person name="Gnirke A."/>
            <person name="Goyette A."/>
            <person name="Graham J."/>
            <person name="Grandbois E."/>
            <person name="Gyaltsen K."/>
            <person name="Hafez N."/>
            <person name="Hagopian D."/>
            <person name="Hagos B."/>
            <person name="Hall J."/>
            <person name="Hatcher B."/>
            <person name="Heller A."/>
            <person name="Higgins H."/>
            <person name="Honan T."/>
            <person name="Horn A."/>
            <person name="Houde N."/>
            <person name="Hughes L."/>
            <person name="Hulme W."/>
            <person name="Husby E."/>
            <person name="Iliev I."/>
            <person name="Jaffe D."/>
            <person name="Jones C."/>
            <person name="Kamal M."/>
            <person name="Kamat A."/>
            <person name="Kamvysselis M."/>
            <person name="Karlsson E."/>
            <person name="Kells C."/>
            <person name="Kieu A."/>
            <person name="Kisner P."/>
            <person name="Kodira C."/>
            <person name="Kulbokas E."/>
            <person name="Labutti K."/>
            <person name="Lama D."/>
            <person name="Landers T."/>
            <person name="Leger J."/>
            <person name="Levine S."/>
            <person name="Lewis D."/>
            <person name="Lewis T."/>
            <person name="Lindblad-toh K."/>
            <person name="Liu X."/>
            <person name="Lokyitsang T."/>
            <person name="Lokyitsang Y."/>
            <person name="Lucien O."/>
            <person name="Lui A."/>
            <person name="Ma L.J."/>
            <person name="Mabbitt R."/>
            <person name="Macdonald J."/>
            <person name="Maclean C."/>
            <person name="Major J."/>
            <person name="Manning J."/>
            <person name="Marabella R."/>
            <person name="Maru K."/>
            <person name="Matthews C."/>
            <person name="Mauceli E."/>
            <person name="Mccarthy M."/>
            <person name="Mcdonough S."/>
            <person name="Mcghee T."/>
            <person name="Meldrim J."/>
            <person name="Meneus L."/>
            <person name="Mesirov J."/>
            <person name="Mihalev A."/>
            <person name="Mihova T."/>
            <person name="Mikkelsen T."/>
            <person name="Mlenga V."/>
            <person name="Moru K."/>
            <person name="Mozes J."/>
            <person name="Mulrain L."/>
            <person name="Munson G."/>
            <person name="Naylor J."/>
            <person name="Newes C."/>
            <person name="Nguyen C."/>
            <person name="Nguyen N."/>
            <person name="Nguyen T."/>
            <person name="Nicol R."/>
            <person name="Nielsen C."/>
            <person name="Nizzari M."/>
            <person name="Norbu C."/>
            <person name="Norbu N."/>
            <person name="O'donnell P."/>
            <person name="Okoawo O."/>
            <person name="O'leary S."/>
            <person name="Omotosho B."/>
            <person name="O'neill K."/>
            <person name="Osman S."/>
            <person name="Parker S."/>
            <person name="Perrin D."/>
            <person name="Phunkhang P."/>
            <person name="Piqani B."/>
            <person name="Purcell S."/>
            <person name="Rachupka T."/>
            <person name="Ramasamy U."/>
            <person name="Rameau R."/>
            <person name="Ray V."/>
            <person name="Raymond C."/>
            <person name="Retta R."/>
            <person name="Richardson S."/>
            <person name="Rise C."/>
            <person name="Rodriguez J."/>
            <person name="Rogers J."/>
            <person name="Rogov P."/>
            <person name="Rutman M."/>
            <person name="Schupbach R."/>
            <person name="Seaman C."/>
            <person name="Settipalli S."/>
            <person name="Sharpe T."/>
            <person name="Sheridan J."/>
            <person name="Sherpa N."/>
            <person name="Shi J."/>
            <person name="Smirnov S."/>
            <person name="Smith C."/>
            <person name="Sougnez C."/>
            <person name="Spencer B."/>
            <person name="Stalker J."/>
            <person name="Stange-thomann N."/>
            <person name="Stavropoulos S."/>
            <person name="Stetson K."/>
            <person name="Stone C."/>
            <person name="Stone S."/>
            <person name="Stubbs M."/>
            <person name="Talamas J."/>
            <person name="Tchuinga P."/>
            <person name="Tenzing P."/>
            <person name="Tesfaye S."/>
            <person name="Theodore J."/>
            <person name="Thoulutsang Y."/>
            <person name="Topham K."/>
            <person name="Towey S."/>
            <person name="Tsamla T."/>
            <person name="Tsomo N."/>
            <person name="Vallee D."/>
            <person name="Vassiliev H."/>
            <person name="Venkataraman V."/>
            <person name="Vinson J."/>
            <person name="Vo A."/>
            <person name="Wade C."/>
            <person name="Wang S."/>
            <person name="Wangchuk T."/>
            <person name="Wangdi T."/>
            <person name="Whittaker C."/>
            <person name="Wilkinson J."/>
            <person name="Wu Y."/>
            <person name="Wyman D."/>
            <person name="Yadav S."/>
            <person name="Yang S."/>
            <person name="Yang X."/>
            <person name="Yeager S."/>
            <person name="Yee E."/>
            <person name="Young G."/>
            <person name="Zainoun J."/>
            <person name="Zembeck L."/>
            <person name="Zimmer A."/>
            <person name="Zody M."/>
            <person name="Lander E."/>
        </authorList>
    </citation>
    <scope>NUCLEOTIDE SEQUENCE [LARGE SCALE GENOMIC DNA]</scope>
</reference>
<dbReference type="Proteomes" id="UP000007875">
    <property type="component" value="Unassembled WGS sequence"/>
</dbReference>
<protein>
    <submittedName>
        <fullName evidence="1">Uncharacterized protein</fullName>
    </submittedName>
</protein>
<name>H2Z3J3_CIOSA</name>
<dbReference type="InParanoid" id="H2Z3J3"/>
<sequence length="67" mass="7745">MPSYGMNRQCFQVYTKDGMNNLLNSKSRRSKLTQMGNGKYVNKHGITLFGPFWTFLAKWVRTGLPMP</sequence>
<dbReference type="GeneTree" id="ENSGT00390000017638"/>
<evidence type="ECO:0000313" key="2">
    <source>
        <dbReference type="Proteomes" id="UP000007875"/>
    </source>
</evidence>
<keyword evidence="2" id="KW-1185">Reference proteome</keyword>
<reference evidence="1" key="3">
    <citation type="submission" date="2025-09" db="UniProtKB">
        <authorList>
            <consortium name="Ensembl"/>
        </authorList>
    </citation>
    <scope>IDENTIFICATION</scope>
</reference>
<reference evidence="1" key="2">
    <citation type="submission" date="2025-08" db="UniProtKB">
        <authorList>
            <consortium name="Ensembl"/>
        </authorList>
    </citation>
    <scope>IDENTIFICATION</scope>
</reference>